<dbReference type="Proteomes" id="UP000245956">
    <property type="component" value="Unassembled WGS sequence"/>
</dbReference>
<feature type="region of interest" description="Disordered" evidence="1">
    <location>
        <begin position="366"/>
        <end position="385"/>
    </location>
</feature>
<reference evidence="2 3" key="1">
    <citation type="journal article" date="2016" name="Front. Microbiol.">
        <title>Genome and transcriptome sequences reveal the specific parasitism of the nematophagous Purpureocillium lilacinum 36-1.</title>
        <authorList>
            <person name="Xie J."/>
            <person name="Li S."/>
            <person name="Mo C."/>
            <person name="Xiao X."/>
            <person name="Peng D."/>
            <person name="Wang G."/>
            <person name="Xiao Y."/>
        </authorList>
    </citation>
    <scope>NUCLEOTIDE SEQUENCE [LARGE SCALE GENOMIC DNA]</scope>
    <source>
        <strain evidence="2 3">36-1</strain>
    </source>
</reference>
<evidence type="ECO:0000313" key="3">
    <source>
        <dbReference type="Proteomes" id="UP000245956"/>
    </source>
</evidence>
<protein>
    <submittedName>
        <fullName evidence="2">Uncharacterized protein</fullName>
    </submittedName>
</protein>
<dbReference type="AlphaFoldDB" id="A0A2U3EPR3"/>
<proteinExistence type="predicted"/>
<sequence>MYEVRETATHDFLGRGISGIWRRPLPRLAVCFVSALLRTSCAFAFGDQLHHSATTRPADVFCLGKPPRELPEPPHRAPDHLVPCAAWWEAPVKDQPCKEDPILVHEVALSHLGPLFSIRAHAQVWGSTTHDLVGEHDARVAPYIVRQRRTPDGDDDFVDSAPSKGTTATDELATAAIQVSLGRRLPRPREIARNRSELTISFALTDTSFRRMTWDAAASELEQLTPLARRASMCIQPRLSQTTDLNLQAVVHWGHWSPGTEATLLTWALTLELVTATIPVGLESLARIVQLHSSDHTHSHLDWLVRIQHAQRFLGNQDDKRGDLVRHTVALGYLISVPRTVSADLARWSLRMKQIKIRNVSRLPTSCNTSAAHRGPSLGGCPRGDGLSSSKSSRFLVARWLGYGRAPSSTGVWGARGPGGTVRDTSLDAAGALGDTSGQPTLPSSTPRQWELLGSARESNSRWHRFAADHTALELLGTMAAVVGASHLVGASSLHVHAIFENAGLHQRRLQMEDCLRKESPSLFVPDGRITPHHSASTRPGVEHRTRLVRVTWTTGNAAKELHRGWLVG</sequence>
<dbReference type="EMBL" id="LCWV01000001">
    <property type="protein sequence ID" value="PWI76491.1"/>
    <property type="molecule type" value="Genomic_DNA"/>
</dbReference>
<evidence type="ECO:0000313" key="2">
    <source>
        <dbReference type="EMBL" id="PWI76491.1"/>
    </source>
</evidence>
<accession>A0A2U3EPR3</accession>
<organism evidence="2 3">
    <name type="scientific">Purpureocillium lilacinum</name>
    <name type="common">Paecilomyces lilacinus</name>
    <dbReference type="NCBI Taxonomy" id="33203"/>
    <lineage>
        <taxon>Eukaryota</taxon>
        <taxon>Fungi</taxon>
        <taxon>Dikarya</taxon>
        <taxon>Ascomycota</taxon>
        <taxon>Pezizomycotina</taxon>
        <taxon>Sordariomycetes</taxon>
        <taxon>Hypocreomycetidae</taxon>
        <taxon>Hypocreales</taxon>
        <taxon>Ophiocordycipitaceae</taxon>
        <taxon>Purpureocillium</taxon>
    </lineage>
</organism>
<comment type="caution">
    <text evidence="2">The sequence shown here is derived from an EMBL/GenBank/DDBJ whole genome shotgun (WGS) entry which is preliminary data.</text>
</comment>
<name>A0A2U3EPR3_PURLI</name>
<evidence type="ECO:0000256" key="1">
    <source>
        <dbReference type="SAM" id="MobiDB-lite"/>
    </source>
</evidence>
<gene>
    <name evidence="2" type="ORF">PCL_03685</name>
</gene>